<name>A0A853IW63_9BURK</name>
<keyword evidence="2" id="KW-1185">Reference proteome</keyword>
<evidence type="ECO:0000313" key="1">
    <source>
        <dbReference type="EMBL" id="NZA01887.1"/>
    </source>
</evidence>
<evidence type="ECO:0008006" key="3">
    <source>
        <dbReference type="Google" id="ProtNLM"/>
    </source>
</evidence>
<proteinExistence type="predicted"/>
<accession>A0A853IW63</accession>
<dbReference type="EMBL" id="JACCKX010000001">
    <property type="protein sequence ID" value="NZA01887.1"/>
    <property type="molecule type" value="Genomic_DNA"/>
</dbReference>
<dbReference type="AlphaFoldDB" id="A0A853IW63"/>
<comment type="caution">
    <text evidence="1">The sequence shown here is derived from an EMBL/GenBank/DDBJ whole genome shotgun (WGS) entry which is preliminary data.</text>
</comment>
<protein>
    <recommendedName>
        <fullName evidence="3">Rad50/SbcC-type AAA domain-containing protein</fullName>
    </recommendedName>
</protein>
<organism evidence="1 2">
    <name type="scientific">Ottowia beijingensis</name>
    <dbReference type="NCBI Taxonomy" id="1207057"/>
    <lineage>
        <taxon>Bacteria</taxon>
        <taxon>Pseudomonadati</taxon>
        <taxon>Pseudomonadota</taxon>
        <taxon>Betaproteobacteria</taxon>
        <taxon>Burkholderiales</taxon>
        <taxon>Comamonadaceae</taxon>
        <taxon>Ottowia</taxon>
    </lineage>
</organism>
<dbReference type="Proteomes" id="UP000589716">
    <property type="component" value="Unassembled WGS sequence"/>
</dbReference>
<sequence length="140" mass="15847">MQTQPNIYHLFRLIRNLRTRNESDRHLSRALARVRKGRERSKETFSPTKNLLAGINETGKSRVLKHMVWTLGCEPAARNAGSWDSNITAATELSIGSKKYIFLRSGRHQRAAFDADGKLVIGTESAKVWTKFLSNFSTSL</sequence>
<dbReference type="RefSeq" id="WP_180550287.1">
    <property type="nucleotide sequence ID" value="NZ_JACCKX010000001.1"/>
</dbReference>
<evidence type="ECO:0000313" key="2">
    <source>
        <dbReference type="Proteomes" id="UP000589716"/>
    </source>
</evidence>
<gene>
    <name evidence="1" type="ORF">H0I39_09185</name>
</gene>
<reference evidence="1 2" key="1">
    <citation type="submission" date="2020-07" db="EMBL/GenBank/DDBJ databases">
        <authorList>
            <person name="Maaloum M."/>
        </authorList>
    </citation>
    <scope>NUCLEOTIDE SEQUENCE [LARGE SCALE GENOMIC DNA]</scope>
    <source>
        <strain evidence="1 2">GCS-AN-3</strain>
    </source>
</reference>